<keyword evidence="7" id="KW-1185">Reference proteome</keyword>
<dbReference type="PIRSF" id="PIRSF017617">
    <property type="entry name" value="Thr_aldolase"/>
    <property type="match status" value="1"/>
</dbReference>
<proteinExistence type="inferred from homology"/>
<dbReference type="PANTHER" id="PTHR48097:SF9">
    <property type="entry name" value="L-THREONINE ALDOLASE"/>
    <property type="match status" value="1"/>
</dbReference>
<dbReference type="InterPro" id="IPR023603">
    <property type="entry name" value="Low_specificity_L-TA-like"/>
</dbReference>
<gene>
    <name evidence="6" type="ORF">ACFOGJ_08565</name>
</gene>
<evidence type="ECO:0000256" key="1">
    <source>
        <dbReference type="ARBA" id="ARBA00001933"/>
    </source>
</evidence>
<keyword evidence="4" id="KW-0663">Pyridoxal phosphate</keyword>
<evidence type="ECO:0000256" key="4">
    <source>
        <dbReference type="ARBA" id="ARBA00022898"/>
    </source>
</evidence>
<comment type="cofactor">
    <cofactor evidence="1">
        <name>pyridoxal 5'-phosphate</name>
        <dbReference type="ChEBI" id="CHEBI:597326"/>
    </cofactor>
</comment>
<evidence type="ECO:0000256" key="2">
    <source>
        <dbReference type="ARBA" id="ARBA00006966"/>
    </source>
</evidence>
<evidence type="ECO:0000313" key="7">
    <source>
        <dbReference type="Proteomes" id="UP001595528"/>
    </source>
</evidence>
<dbReference type="InterPro" id="IPR015421">
    <property type="entry name" value="PyrdxlP-dep_Trfase_major"/>
</dbReference>
<dbReference type="Pfam" id="PF01212">
    <property type="entry name" value="Beta_elim_lyase"/>
    <property type="match status" value="1"/>
</dbReference>
<evidence type="ECO:0000259" key="5">
    <source>
        <dbReference type="Pfam" id="PF01212"/>
    </source>
</evidence>
<dbReference type="InterPro" id="IPR001597">
    <property type="entry name" value="ArAA_b-elim_lyase/Thr_aldolase"/>
</dbReference>
<dbReference type="Gene3D" id="3.40.640.10">
    <property type="entry name" value="Type I PLP-dependent aspartate aminotransferase-like (Major domain)"/>
    <property type="match status" value="1"/>
</dbReference>
<evidence type="ECO:0000313" key="6">
    <source>
        <dbReference type="EMBL" id="MFC3227278.1"/>
    </source>
</evidence>
<dbReference type="SUPFAM" id="SSF53383">
    <property type="entry name" value="PLP-dependent transferases"/>
    <property type="match status" value="1"/>
</dbReference>
<reference evidence="7" key="1">
    <citation type="journal article" date="2019" name="Int. J. Syst. Evol. Microbiol.">
        <title>The Global Catalogue of Microorganisms (GCM) 10K type strain sequencing project: providing services to taxonomists for standard genome sequencing and annotation.</title>
        <authorList>
            <consortium name="The Broad Institute Genomics Platform"/>
            <consortium name="The Broad Institute Genome Sequencing Center for Infectious Disease"/>
            <person name="Wu L."/>
            <person name="Ma J."/>
        </authorList>
    </citation>
    <scope>NUCLEOTIDE SEQUENCE [LARGE SCALE GENOMIC DNA]</scope>
    <source>
        <strain evidence="7">KCTC 42964</strain>
    </source>
</reference>
<comment type="similarity">
    <text evidence="2">Belongs to the threonine aldolase family.</text>
</comment>
<protein>
    <submittedName>
        <fullName evidence="6">Threonine aldolase family protein</fullName>
    </submittedName>
</protein>
<feature type="domain" description="Aromatic amino acid beta-eliminating lyase/threonine aldolase" evidence="5">
    <location>
        <begin position="4"/>
        <end position="286"/>
    </location>
</feature>
<dbReference type="InterPro" id="IPR015422">
    <property type="entry name" value="PyrdxlP-dep_Trfase_small"/>
</dbReference>
<dbReference type="Gene3D" id="3.90.1150.10">
    <property type="entry name" value="Aspartate Aminotransferase, domain 1"/>
    <property type="match status" value="1"/>
</dbReference>
<dbReference type="NCBIfam" id="NF041359">
    <property type="entry name" value="GntG_guanitoxin"/>
    <property type="match status" value="1"/>
</dbReference>
<sequence length="349" mass="36152">MINLFSDTQTRPTAAMREAMARAEVGDEQRGLDPAVTALCHRVAQLLGKEAAVFLPSGAMCNIIATLVHCRPGDEIVADAGAHIVSFEAAGAAALAGAAVRTIQGDRGIFTADDLAAALRPANRYSPRSRMVVIEQTANMAGGTIWPLPVVEGVAALARQHGLAVHMDGARLLNAVVESGIPATDFAAACDSCWIDLSKGLGCPVGAVLAGSADFIAQAWTWKQRLGGAMRQAGILAAAGLYALDHHVARLADDHANARRLSDLLAGATGLRQDDAEVATNMVFFDISALGVRAARFAELLAARGVEIVPVGPSRLRAVTHLDVGAADIEVAAAAIRDLAAELAAGRPQ</sequence>
<dbReference type="Proteomes" id="UP001595528">
    <property type="component" value="Unassembled WGS sequence"/>
</dbReference>
<evidence type="ECO:0000256" key="3">
    <source>
        <dbReference type="ARBA" id="ARBA00011881"/>
    </source>
</evidence>
<organism evidence="6 7">
    <name type="scientific">Marinibaculum pumilum</name>
    <dbReference type="NCBI Taxonomy" id="1766165"/>
    <lineage>
        <taxon>Bacteria</taxon>
        <taxon>Pseudomonadati</taxon>
        <taxon>Pseudomonadota</taxon>
        <taxon>Alphaproteobacteria</taxon>
        <taxon>Rhodospirillales</taxon>
        <taxon>Rhodospirillaceae</taxon>
        <taxon>Marinibaculum</taxon>
    </lineage>
</organism>
<dbReference type="EMBL" id="JBHRTR010000020">
    <property type="protein sequence ID" value="MFC3227278.1"/>
    <property type="molecule type" value="Genomic_DNA"/>
</dbReference>
<dbReference type="RefSeq" id="WP_379899439.1">
    <property type="nucleotide sequence ID" value="NZ_JBHRTR010000020.1"/>
</dbReference>
<accession>A0ABV7KY00</accession>
<comment type="caution">
    <text evidence="6">The sequence shown here is derived from an EMBL/GenBank/DDBJ whole genome shotgun (WGS) entry which is preliminary data.</text>
</comment>
<comment type="subunit">
    <text evidence="3">Homotetramer.</text>
</comment>
<dbReference type="PANTHER" id="PTHR48097">
    <property type="entry name" value="L-THREONINE ALDOLASE-RELATED"/>
    <property type="match status" value="1"/>
</dbReference>
<dbReference type="InterPro" id="IPR015424">
    <property type="entry name" value="PyrdxlP-dep_Trfase"/>
</dbReference>
<name>A0ABV7KY00_9PROT</name>